<proteinExistence type="predicted"/>
<reference evidence="1 2" key="1">
    <citation type="submission" date="2021-07" db="EMBL/GenBank/DDBJ databases">
        <title>Genome data of Colletotrichum spaethianum.</title>
        <authorList>
            <person name="Utami Y.D."/>
            <person name="Hiruma K."/>
        </authorList>
    </citation>
    <scope>NUCLEOTIDE SEQUENCE [LARGE SCALE GENOMIC DNA]</scope>
    <source>
        <strain evidence="1 2">MAFF 242679</strain>
    </source>
</reference>
<protein>
    <submittedName>
        <fullName evidence="1">Uncharacterized protein</fullName>
    </submittedName>
</protein>
<keyword evidence="2" id="KW-1185">Reference proteome</keyword>
<dbReference type="AlphaFoldDB" id="A0AA37GTI7"/>
<name>A0AA37GTI7_9PEZI</name>
<comment type="caution">
    <text evidence="1">The sequence shown here is derived from an EMBL/GenBank/DDBJ whole genome shotgun (WGS) entry which is preliminary data.</text>
</comment>
<dbReference type="EMBL" id="BPPX01000024">
    <property type="protein sequence ID" value="GJC87014.1"/>
    <property type="molecule type" value="Genomic_DNA"/>
</dbReference>
<evidence type="ECO:0000313" key="1">
    <source>
        <dbReference type="EMBL" id="GJC87014.1"/>
    </source>
</evidence>
<organism evidence="1 2">
    <name type="scientific">Colletotrichum liriopes</name>
    <dbReference type="NCBI Taxonomy" id="708192"/>
    <lineage>
        <taxon>Eukaryota</taxon>
        <taxon>Fungi</taxon>
        <taxon>Dikarya</taxon>
        <taxon>Ascomycota</taxon>
        <taxon>Pezizomycotina</taxon>
        <taxon>Sordariomycetes</taxon>
        <taxon>Hypocreomycetidae</taxon>
        <taxon>Glomerellales</taxon>
        <taxon>Glomerellaceae</taxon>
        <taxon>Colletotrichum</taxon>
        <taxon>Colletotrichum spaethianum species complex</taxon>
    </lineage>
</organism>
<accession>A0AA37GTI7</accession>
<evidence type="ECO:0000313" key="2">
    <source>
        <dbReference type="Proteomes" id="UP001055172"/>
    </source>
</evidence>
<sequence>MAPLHPSGQDSSYPLEVARTSGGKAFLSGWAFCSTLFLNLGGVYSSHWSNKEETHKFTIAQRFFSPSVADHITLYPYRDERFSRRNLAS</sequence>
<gene>
    <name evidence="1" type="ORF">ColLi_09852</name>
</gene>
<dbReference type="Proteomes" id="UP001055172">
    <property type="component" value="Unassembled WGS sequence"/>
</dbReference>